<dbReference type="OrthoDB" id="3244185at2759"/>
<dbReference type="EMBL" id="KZ293669">
    <property type="protein sequence ID" value="PBK89374.1"/>
    <property type="molecule type" value="Genomic_DNA"/>
</dbReference>
<accession>A0A2H3D6J1</accession>
<proteinExistence type="predicted"/>
<dbReference type="Proteomes" id="UP000217790">
    <property type="component" value="Unassembled WGS sequence"/>
</dbReference>
<protein>
    <submittedName>
        <fullName evidence="1">Uncharacterized protein</fullName>
    </submittedName>
</protein>
<evidence type="ECO:0000313" key="2">
    <source>
        <dbReference type="Proteomes" id="UP000217790"/>
    </source>
</evidence>
<reference evidence="2" key="1">
    <citation type="journal article" date="2017" name="Nat. Ecol. Evol.">
        <title>Genome expansion and lineage-specific genetic innovations in the forest pathogenic fungi Armillaria.</title>
        <authorList>
            <person name="Sipos G."/>
            <person name="Prasanna A.N."/>
            <person name="Walter M.C."/>
            <person name="O'Connor E."/>
            <person name="Balint B."/>
            <person name="Krizsan K."/>
            <person name="Kiss B."/>
            <person name="Hess J."/>
            <person name="Varga T."/>
            <person name="Slot J."/>
            <person name="Riley R."/>
            <person name="Boka B."/>
            <person name="Rigling D."/>
            <person name="Barry K."/>
            <person name="Lee J."/>
            <person name="Mihaltcheva S."/>
            <person name="LaButti K."/>
            <person name="Lipzen A."/>
            <person name="Waldron R."/>
            <person name="Moloney N.M."/>
            <person name="Sperisen C."/>
            <person name="Kredics L."/>
            <person name="Vagvoelgyi C."/>
            <person name="Patrignani A."/>
            <person name="Fitzpatrick D."/>
            <person name="Nagy I."/>
            <person name="Doyle S."/>
            <person name="Anderson J.B."/>
            <person name="Grigoriev I.V."/>
            <person name="Gueldener U."/>
            <person name="Muensterkoetter M."/>
            <person name="Nagy L.G."/>
        </authorList>
    </citation>
    <scope>NUCLEOTIDE SEQUENCE [LARGE SCALE GENOMIC DNA]</scope>
    <source>
        <strain evidence="2">Ar21-2</strain>
    </source>
</reference>
<dbReference type="InParanoid" id="A0A2H3D6J1"/>
<name>A0A2H3D6J1_ARMGA</name>
<feature type="non-terminal residue" evidence="1">
    <location>
        <position position="1"/>
    </location>
</feature>
<dbReference type="AlphaFoldDB" id="A0A2H3D6J1"/>
<organism evidence="1 2">
    <name type="scientific">Armillaria gallica</name>
    <name type="common">Bulbous honey fungus</name>
    <name type="synonym">Armillaria bulbosa</name>
    <dbReference type="NCBI Taxonomy" id="47427"/>
    <lineage>
        <taxon>Eukaryota</taxon>
        <taxon>Fungi</taxon>
        <taxon>Dikarya</taxon>
        <taxon>Basidiomycota</taxon>
        <taxon>Agaricomycotina</taxon>
        <taxon>Agaricomycetes</taxon>
        <taxon>Agaricomycetidae</taxon>
        <taxon>Agaricales</taxon>
        <taxon>Marasmiineae</taxon>
        <taxon>Physalacriaceae</taxon>
        <taxon>Armillaria</taxon>
    </lineage>
</organism>
<gene>
    <name evidence="1" type="ORF">ARMGADRAFT_936246</name>
</gene>
<keyword evidence="2" id="KW-1185">Reference proteome</keyword>
<evidence type="ECO:0000313" key="1">
    <source>
        <dbReference type="EMBL" id="PBK89374.1"/>
    </source>
</evidence>
<sequence length="88" mass="10149">HPLVYVEWFTLLCDPDPITGFYHISKSTRRGCLYAEIITADRLVCNCLLNHRKLGDSNSQFGIHFFVNHYADEHLFCTLKLGYEGCLP</sequence>